<dbReference type="GO" id="GO:0015074">
    <property type="term" value="P:DNA integration"/>
    <property type="evidence" value="ECO:0007669"/>
    <property type="project" value="InterPro"/>
</dbReference>
<evidence type="ECO:0000313" key="2">
    <source>
        <dbReference type="EMBL" id="HHS28317.1"/>
    </source>
</evidence>
<accession>A0A7V6A137</accession>
<dbReference type="GO" id="GO:0003676">
    <property type="term" value="F:nucleic acid binding"/>
    <property type="evidence" value="ECO:0007669"/>
    <property type="project" value="InterPro"/>
</dbReference>
<dbReference type="Pfam" id="PF00665">
    <property type="entry name" value="rve"/>
    <property type="match status" value="1"/>
</dbReference>
<dbReference type="PANTHER" id="PTHR47515:SF2">
    <property type="entry name" value="INTEGRASE CORE DOMAIN PROTEIN"/>
    <property type="match status" value="1"/>
</dbReference>
<dbReference type="InterPro" id="IPR001584">
    <property type="entry name" value="Integrase_cat-core"/>
</dbReference>
<feature type="domain" description="Integrase catalytic" evidence="1">
    <location>
        <begin position="25"/>
        <end position="139"/>
    </location>
</feature>
<name>A0A7V6A137_9BACT</name>
<dbReference type="Gene3D" id="3.30.420.10">
    <property type="entry name" value="Ribonuclease H-like superfamily/Ribonuclease H"/>
    <property type="match status" value="1"/>
</dbReference>
<protein>
    <submittedName>
        <fullName evidence="2">Transposase</fullName>
    </submittedName>
</protein>
<gene>
    <name evidence="2" type="ORF">ENV52_01275</name>
</gene>
<dbReference type="PANTHER" id="PTHR47515">
    <property type="entry name" value="LOW CALCIUM RESPONSE LOCUS PROTEIN T"/>
    <property type="match status" value="1"/>
</dbReference>
<evidence type="ECO:0000259" key="1">
    <source>
        <dbReference type="PROSITE" id="PS50994"/>
    </source>
</evidence>
<dbReference type="InterPro" id="IPR036397">
    <property type="entry name" value="RNaseH_sf"/>
</dbReference>
<dbReference type="InterPro" id="IPR012337">
    <property type="entry name" value="RNaseH-like_sf"/>
</dbReference>
<dbReference type="PROSITE" id="PS50994">
    <property type="entry name" value="INTEGRASE"/>
    <property type="match status" value="1"/>
</dbReference>
<comment type="caution">
    <text evidence="2">The sequence shown here is derived from an EMBL/GenBank/DDBJ whole genome shotgun (WGS) entry which is preliminary data.</text>
</comment>
<dbReference type="SUPFAM" id="SSF53098">
    <property type="entry name" value="Ribonuclease H-like"/>
    <property type="match status" value="1"/>
</dbReference>
<dbReference type="AlphaFoldDB" id="A0A7V6A137"/>
<dbReference type="EMBL" id="DTGR01000024">
    <property type="protein sequence ID" value="HHS28317.1"/>
    <property type="molecule type" value="Genomic_DNA"/>
</dbReference>
<sequence length="139" mass="15566">MELHKPVSIKGRLGVRRPLPLAPTEAGAPGQVRPVDFVENKLVPGRKLRVLNGLDIFSRYALGSLGEDSITGALAAQHLERLFWRHGAPRGLRREQGTEFAAQVFQKLLLTWRVQDEPVPQAQPYYHGHLESFPGSLRE</sequence>
<organism evidence="2">
    <name type="scientific">Desulfobacca acetoxidans</name>
    <dbReference type="NCBI Taxonomy" id="60893"/>
    <lineage>
        <taxon>Bacteria</taxon>
        <taxon>Pseudomonadati</taxon>
        <taxon>Thermodesulfobacteriota</taxon>
        <taxon>Desulfobaccia</taxon>
        <taxon>Desulfobaccales</taxon>
        <taxon>Desulfobaccaceae</taxon>
        <taxon>Desulfobacca</taxon>
    </lineage>
</organism>
<reference evidence="2" key="1">
    <citation type="journal article" date="2020" name="mSystems">
        <title>Genome- and Community-Level Interaction Insights into Carbon Utilization and Element Cycling Functions of Hydrothermarchaeota in Hydrothermal Sediment.</title>
        <authorList>
            <person name="Zhou Z."/>
            <person name="Liu Y."/>
            <person name="Xu W."/>
            <person name="Pan J."/>
            <person name="Luo Z.H."/>
            <person name="Li M."/>
        </authorList>
    </citation>
    <scope>NUCLEOTIDE SEQUENCE [LARGE SCALE GENOMIC DNA]</scope>
    <source>
        <strain evidence="2">SpSt-767</strain>
    </source>
</reference>
<proteinExistence type="predicted"/>